<dbReference type="Pfam" id="PF01243">
    <property type="entry name" value="PNPOx_N"/>
    <property type="match status" value="1"/>
</dbReference>
<dbReference type="InterPro" id="IPR012349">
    <property type="entry name" value="Split_barrel_FMN-bd"/>
</dbReference>
<name>A0AA96GR68_9BACT</name>
<proteinExistence type="predicted"/>
<gene>
    <name evidence="2" type="ORF">PQG83_08515</name>
</gene>
<dbReference type="RefSeq" id="WP_312748481.1">
    <property type="nucleotide sequence ID" value="NZ_CP116968.1"/>
</dbReference>
<reference evidence="2 3" key="1">
    <citation type="submission" date="2023-01" db="EMBL/GenBank/DDBJ databases">
        <title>Cultivation and genomic characterization of new, ubiquitous marine nitrite-oxidizing bacteria from the Nitrospirales.</title>
        <authorList>
            <person name="Mueller A.J."/>
            <person name="Daebeler A."/>
            <person name="Herbold C.W."/>
            <person name="Kirkegaard R.H."/>
            <person name="Daims H."/>
        </authorList>
    </citation>
    <scope>NUCLEOTIDE SEQUENCE [LARGE SCALE GENOMIC DNA]</scope>
    <source>
        <strain evidence="2 3">DK</strain>
    </source>
</reference>
<dbReference type="PANTHER" id="PTHR39336:SF1">
    <property type="entry name" value="PYRIDOXAMINE PHOSPHATE OXIDASE FAMILY PROTEIN (AFU_ORTHOLOGUE AFUA_6G11440)"/>
    <property type="match status" value="1"/>
</dbReference>
<accession>A0AA96GR68</accession>
<evidence type="ECO:0000313" key="2">
    <source>
        <dbReference type="EMBL" id="WNM63783.1"/>
    </source>
</evidence>
<protein>
    <submittedName>
        <fullName evidence="2">Pyridoxamine 5'-phosphate oxidase family protein</fullName>
    </submittedName>
</protein>
<evidence type="ECO:0000259" key="1">
    <source>
        <dbReference type="Pfam" id="PF01243"/>
    </source>
</evidence>
<dbReference type="EMBL" id="CP116968">
    <property type="protein sequence ID" value="WNM63783.1"/>
    <property type="molecule type" value="Genomic_DNA"/>
</dbReference>
<dbReference type="Gene3D" id="2.30.110.10">
    <property type="entry name" value="Electron Transport, Fmn-binding Protein, Chain A"/>
    <property type="match status" value="1"/>
</dbReference>
<dbReference type="AlphaFoldDB" id="A0AA96GR68"/>
<sequence length="181" mass="20627">MAVQFPELSDELRQFIGEQKVFFVATAVPDGRINLSPKGQDSLRVLNSREILWMNLTGSGNETAAHLAEFNRITMMWCAFEGPPRILRVYGTAQVFHPRDARWEEFSTQLPSTIGTRQYFLVAIDLVQTSCGYAVPFMNYIEDRRVLSTWAEKKGEEGIWEHWQKKNQLSIDGKPTGILGS</sequence>
<organism evidence="2 3">
    <name type="scientific">Candidatus Nitrospira neomarina</name>
    <dbReference type="NCBI Taxonomy" id="3020899"/>
    <lineage>
        <taxon>Bacteria</taxon>
        <taxon>Pseudomonadati</taxon>
        <taxon>Nitrospirota</taxon>
        <taxon>Nitrospiria</taxon>
        <taxon>Nitrospirales</taxon>
        <taxon>Nitrospiraceae</taxon>
        <taxon>Nitrospira</taxon>
    </lineage>
</organism>
<keyword evidence="3" id="KW-1185">Reference proteome</keyword>
<feature type="domain" description="Pyridoxamine 5'-phosphate oxidase N-terminal" evidence="1">
    <location>
        <begin position="8"/>
        <end position="118"/>
    </location>
</feature>
<dbReference type="KEGG" id="nneo:PQG83_08515"/>
<dbReference type="Proteomes" id="UP001302494">
    <property type="component" value="Chromosome"/>
</dbReference>
<dbReference type="SUPFAM" id="SSF50475">
    <property type="entry name" value="FMN-binding split barrel"/>
    <property type="match status" value="1"/>
</dbReference>
<dbReference type="PANTHER" id="PTHR39336">
    <property type="entry name" value="PYRIDOXAMINE PHOSPHATE OXIDASE FAMILY PROTEIN (AFU_ORTHOLOGUE AFUA_6G11440)"/>
    <property type="match status" value="1"/>
</dbReference>
<evidence type="ECO:0000313" key="3">
    <source>
        <dbReference type="Proteomes" id="UP001302494"/>
    </source>
</evidence>
<dbReference type="InterPro" id="IPR011576">
    <property type="entry name" value="Pyridox_Oxase_N"/>
</dbReference>